<keyword evidence="7" id="KW-0520">NAD</keyword>
<proteinExistence type="inferred from homology"/>
<evidence type="ECO:0000313" key="14">
    <source>
        <dbReference type="Proteomes" id="UP000325161"/>
    </source>
</evidence>
<dbReference type="OrthoDB" id="5287258at2"/>
<protein>
    <recommendedName>
        <fullName evidence="9">L-gulonate 3-dehydrogenase</fullName>
        <ecNumber evidence="8">1.1.1.45</ecNumber>
    </recommendedName>
    <alternativeName>
        <fullName evidence="9">L-gulonate 3-dehydrogenase</fullName>
    </alternativeName>
</protein>
<dbReference type="PIRSF" id="PIRSF000105">
    <property type="entry name" value="HCDH"/>
    <property type="match status" value="1"/>
</dbReference>
<comment type="similarity">
    <text evidence="2">Belongs to the 3-hydroxyacyl-CoA dehydrogenase family.</text>
</comment>
<feature type="domain" description="3-hydroxyacyl-CoA dehydrogenase NAD binding" evidence="12">
    <location>
        <begin position="10"/>
        <end position="179"/>
    </location>
</feature>
<evidence type="ECO:0000256" key="8">
    <source>
        <dbReference type="ARBA" id="ARBA00038962"/>
    </source>
</evidence>
<dbReference type="InterPro" id="IPR013328">
    <property type="entry name" value="6PGD_dom2"/>
</dbReference>
<gene>
    <name evidence="13" type="ORF">FXN63_25925</name>
</gene>
<evidence type="ECO:0000256" key="6">
    <source>
        <dbReference type="ARBA" id="ARBA00023002"/>
    </source>
</evidence>
<evidence type="ECO:0000259" key="12">
    <source>
        <dbReference type="Pfam" id="PF02737"/>
    </source>
</evidence>
<keyword evidence="6" id="KW-0560">Oxidoreductase</keyword>
<dbReference type="KEGG" id="pacr:FXN63_25925"/>
<sequence length="313" mass="33732">MQENREEKAVVIIGSGIMGRDIAAIFVAGGWTTQLVARDQARWPDARQLLAASARQLGNHDDAKVVFRASIKDIDWQHVQAVLEVVPEQLALKQSLFAELDAAAPAHVVFGSNSSGIRITDIAQGLPGAGRMANTHFFQPAHLVPLVEIAKGEATTQATMDRLYDIFASLGRAPVRVNRDLPGFLANRIQHALMREAFAVIDSGLASADDVDLAVQFGFGFRYAAAGPMLLKEFAGFDTQHAAATAIYPSLSNDTAPGKTLAGLVQQGRFGMKAKKGFRDWTDEAIAEERTRYEAALVKAAAVLGPPKIKRST</sequence>
<dbReference type="PANTHER" id="PTHR48075">
    <property type="entry name" value="3-HYDROXYACYL-COA DEHYDROGENASE FAMILY PROTEIN"/>
    <property type="match status" value="1"/>
</dbReference>
<evidence type="ECO:0000256" key="1">
    <source>
        <dbReference type="ARBA" id="ARBA00004496"/>
    </source>
</evidence>
<dbReference type="Pfam" id="PF02737">
    <property type="entry name" value="3HCDH_N"/>
    <property type="match status" value="1"/>
</dbReference>
<dbReference type="InterPro" id="IPR008927">
    <property type="entry name" value="6-PGluconate_DH-like_C_sf"/>
</dbReference>
<dbReference type="InterPro" id="IPR022694">
    <property type="entry name" value="3-OHacyl-CoA_DH"/>
</dbReference>
<keyword evidence="5" id="KW-0597">Phosphoprotein</keyword>
<dbReference type="PANTHER" id="PTHR48075:SF1">
    <property type="entry name" value="LAMBDA-CRYSTALLIN HOMOLOG"/>
    <property type="match status" value="1"/>
</dbReference>
<organism evidence="13 14">
    <name type="scientific">Pigmentiphaga aceris</name>
    <dbReference type="NCBI Taxonomy" id="1940612"/>
    <lineage>
        <taxon>Bacteria</taxon>
        <taxon>Pseudomonadati</taxon>
        <taxon>Pseudomonadota</taxon>
        <taxon>Betaproteobacteria</taxon>
        <taxon>Burkholderiales</taxon>
        <taxon>Alcaligenaceae</taxon>
        <taxon>Pigmentiphaga</taxon>
    </lineage>
</organism>
<dbReference type="InterPro" id="IPR006108">
    <property type="entry name" value="3HC_DH_C"/>
</dbReference>
<keyword evidence="14" id="KW-1185">Reference proteome</keyword>
<evidence type="ECO:0000256" key="7">
    <source>
        <dbReference type="ARBA" id="ARBA00023027"/>
    </source>
</evidence>
<comment type="subunit">
    <text evidence="3">Homodimer.</text>
</comment>
<dbReference type="SUPFAM" id="SSF48179">
    <property type="entry name" value="6-phosphogluconate dehydrogenase C-terminal domain-like"/>
    <property type="match status" value="1"/>
</dbReference>
<dbReference type="EMBL" id="CP043046">
    <property type="protein sequence ID" value="QEI08911.1"/>
    <property type="molecule type" value="Genomic_DNA"/>
</dbReference>
<dbReference type="RefSeq" id="WP_148818509.1">
    <property type="nucleotide sequence ID" value="NZ_CP043046.1"/>
</dbReference>
<dbReference type="GO" id="GO:0006631">
    <property type="term" value="P:fatty acid metabolic process"/>
    <property type="evidence" value="ECO:0007669"/>
    <property type="project" value="InterPro"/>
</dbReference>
<evidence type="ECO:0000313" key="13">
    <source>
        <dbReference type="EMBL" id="QEI08911.1"/>
    </source>
</evidence>
<dbReference type="EC" id="1.1.1.45" evidence="8"/>
<reference evidence="13 14" key="1">
    <citation type="submission" date="2019-08" db="EMBL/GenBank/DDBJ databases">
        <title>Amphibian skin-associated Pigmentiphaga: genome sequence and occurrence across geography and hosts.</title>
        <authorList>
            <person name="Bletz M.C."/>
            <person name="Bunk B."/>
            <person name="Sproeer C."/>
            <person name="Biwer P."/>
            <person name="Reiter S."/>
            <person name="Rabemananjara F.C.E."/>
            <person name="Schulz S."/>
            <person name="Overmann J."/>
            <person name="Vences M."/>
        </authorList>
    </citation>
    <scope>NUCLEOTIDE SEQUENCE [LARGE SCALE GENOMIC DNA]</scope>
    <source>
        <strain evidence="13 14">Mada1488</strain>
    </source>
</reference>
<feature type="domain" description="3-hydroxyacyl-CoA dehydrogenase C-terminal" evidence="11">
    <location>
        <begin position="183"/>
        <end position="281"/>
    </location>
</feature>
<dbReference type="InterPro" id="IPR036291">
    <property type="entry name" value="NAD(P)-bd_dom_sf"/>
</dbReference>
<keyword evidence="4" id="KW-0963">Cytoplasm</keyword>
<evidence type="ECO:0000256" key="3">
    <source>
        <dbReference type="ARBA" id="ARBA00011738"/>
    </source>
</evidence>
<evidence type="ECO:0000256" key="9">
    <source>
        <dbReference type="ARBA" id="ARBA00042709"/>
    </source>
</evidence>
<dbReference type="InterPro" id="IPR006176">
    <property type="entry name" value="3-OHacyl-CoA_DH_NAD-bd"/>
</dbReference>
<evidence type="ECO:0000256" key="10">
    <source>
        <dbReference type="PIRSR" id="PIRSR000105-1"/>
    </source>
</evidence>
<evidence type="ECO:0000256" key="2">
    <source>
        <dbReference type="ARBA" id="ARBA00009463"/>
    </source>
</evidence>
<evidence type="ECO:0000259" key="11">
    <source>
        <dbReference type="Pfam" id="PF00725"/>
    </source>
</evidence>
<dbReference type="SUPFAM" id="SSF51735">
    <property type="entry name" value="NAD(P)-binding Rossmann-fold domains"/>
    <property type="match status" value="1"/>
</dbReference>
<feature type="site" description="Important for catalytic activity" evidence="10">
    <location>
        <position position="136"/>
    </location>
</feature>
<dbReference type="PROSITE" id="PS00067">
    <property type="entry name" value="3HCDH"/>
    <property type="match status" value="1"/>
</dbReference>
<dbReference type="Gene3D" id="1.10.1040.10">
    <property type="entry name" value="N-(1-d-carboxylethyl)-l-norvaline Dehydrogenase, domain 2"/>
    <property type="match status" value="1"/>
</dbReference>
<comment type="subcellular location">
    <subcellularLocation>
        <location evidence="1">Cytoplasm</location>
    </subcellularLocation>
</comment>
<dbReference type="Pfam" id="PF00725">
    <property type="entry name" value="3HCDH"/>
    <property type="match status" value="1"/>
</dbReference>
<accession>A0A5C0B778</accession>
<name>A0A5C0B778_9BURK</name>
<dbReference type="GO" id="GO:0050104">
    <property type="term" value="F:L-gulonate 3-dehydrogenase activity"/>
    <property type="evidence" value="ECO:0007669"/>
    <property type="project" value="UniProtKB-EC"/>
</dbReference>
<evidence type="ECO:0000256" key="5">
    <source>
        <dbReference type="ARBA" id="ARBA00022553"/>
    </source>
</evidence>
<dbReference type="InterPro" id="IPR006180">
    <property type="entry name" value="3-OHacyl-CoA_DH_CS"/>
</dbReference>
<dbReference type="Gene3D" id="3.40.50.720">
    <property type="entry name" value="NAD(P)-binding Rossmann-like Domain"/>
    <property type="match status" value="1"/>
</dbReference>
<dbReference type="AlphaFoldDB" id="A0A5C0B778"/>
<dbReference type="Proteomes" id="UP000325161">
    <property type="component" value="Chromosome"/>
</dbReference>
<dbReference type="GO" id="GO:0005737">
    <property type="term" value="C:cytoplasm"/>
    <property type="evidence" value="ECO:0007669"/>
    <property type="project" value="UniProtKB-SubCell"/>
</dbReference>
<evidence type="ECO:0000256" key="4">
    <source>
        <dbReference type="ARBA" id="ARBA00022490"/>
    </source>
</evidence>
<dbReference type="GO" id="GO:0070403">
    <property type="term" value="F:NAD+ binding"/>
    <property type="evidence" value="ECO:0007669"/>
    <property type="project" value="InterPro"/>
</dbReference>